<organism evidence="2 3">
    <name type="scientific">Steinernema glaseri</name>
    <dbReference type="NCBI Taxonomy" id="37863"/>
    <lineage>
        <taxon>Eukaryota</taxon>
        <taxon>Metazoa</taxon>
        <taxon>Ecdysozoa</taxon>
        <taxon>Nematoda</taxon>
        <taxon>Chromadorea</taxon>
        <taxon>Rhabditida</taxon>
        <taxon>Tylenchina</taxon>
        <taxon>Panagrolaimomorpha</taxon>
        <taxon>Strongyloidoidea</taxon>
        <taxon>Steinernematidae</taxon>
        <taxon>Steinernema</taxon>
    </lineage>
</organism>
<proteinExistence type="predicted"/>
<accession>A0A1I8AHH0</accession>
<feature type="compositionally biased region" description="Basic and acidic residues" evidence="1">
    <location>
        <begin position="24"/>
        <end position="42"/>
    </location>
</feature>
<keyword evidence="2" id="KW-1185">Reference proteome</keyword>
<dbReference type="WBParaSite" id="L893_g5529.t1">
    <property type="protein sequence ID" value="L893_g5529.t1"/>
    <property type="gene ID" value="L893_g5529"/>
</dbReference>
<reference evidence="3" key="1">
    <citation type="submission" date="2016-11" db="UniProtKB">
        <authorList>
            <consortium name="WormBaseParasite"/>
        </authorList>
    </citation>
    <scope>IDENTIFICATION</scope>
</reference>
<dbReference type="AlphaFoldDB" id="A0A1I8AHH0"/>
<evidence type="ECO:0000313" key="3">
    <source>
        <dbReference type="WBParaSite" id="L893_g5529.t1"/>
    </source>
</evidence>
<dbReference type="Proteomes" id="UP000095287">
    <property type="component" value="Unplaced"/>
</dbReference>
<feature type="region of interest" description="Disordered" evidence="1">
    <location>
        <begin position="24"/>
        <end position="74"/>
    </location>
</feature>
<evidence type="ECO:0000256" key="1">
    <source>
        <dbReference type="SAM" id="MobiDB-lite"/>
    </source>
</evidence>
<name>A0A1I8AHH0_9BILA</name>
<sequence>MHVYTLYTQSHLLQSHLLGQTQVEADHTSSHVKTRTVDRVEKSSPNLSRIPVSFDDSEGKKMKTSINENQRKIL</sequence>
<evidence type="ECO:0000313" key="2">
    <source>
        <dbReference type="Proteomes" id="UP000095287"/>
    </source>
</evidence>
<protein>
    <submittedName>
        <fullName evidence="3">Ovule protein</fullName>
    </submittedName>
</protein>